<dbReference type="Proteomes" id="UP000283341">
    <property type="component" value="Unassembled WGS sequence"/>
</dbReference>
<reference evidence="1 2" key="1">
    <citation type="submission" date="2018-08" db="EMBL/GenBank/DDBJ databases">
        <title>A genome reference for cultivated species of the human gut microbiota.</title>
        <authorList>
            <person name="Zou Y."/>
            <person name="Xue W."/>
            <person name="Luo G."/>
        </authorList>
    </citation>
    <scope>NUCLEOTIDE SEQUENCE [LARGE SCALE GENOMIC DNA]</scope>
    <source>
        <strain evidence="1 2">AF22-3AC</strain>
    </source>
</reference>
<evidence type="ECO:0000313" key="1">
    <source>
        <dbReference type="EMBL" id="RGS33686.1"/>
    </source>
</evidence>
<proteinExistence type="predicted"/>
<organism evidence="1 2">
    <name type="scientific">Bacteroides cellulosilyticus</name>
    <dbReference type="NCBI Taxonomy" id="246787"/>
    <lineage>
        <taxon>Bacteria</taxon>
        <taxon>Pseudomonadati</taxon>
        <taxon>Bacteroidota</taxon>
        <taxon>Bacteroidia</taxon>
        <taxon>Bacteroidales</taxon>
        <taxon>Bacteroidaceae</taxon>
        <taxon>Bacteroides</taxon>
    </lineage>
</organism>
<name>A0A412IA91_9BACE</name>
<dbReference type="EMBL" id="QRVJ01000027">
    <property type="protein sequence ID" value="RGS33686.1"/>
    <property type="molecule type" value="Genomic_DNA"/>
</dbReference>
<evidence type="ECO:0000313" key="2">
    <source>
        <dbReference type="Proteomes" id="UP000283341"/>
    </source>
</evidence>
<gene>
    <name evidence="1" type="ORF">DWX97_21210</name>
</gene>
<comment type="caution">
    <text evidence="1">The sequence shown here is derived from an EMBL/GenBank/DDBJ whole genome shotgun (WGS) entry which is preliminary data.</text>
</comment>
<sequence length="109" mass="12225">MNIMGENLYSVCELTAEQQKAFNKLKKAYKECEKTGIYFANCYGSLMAFDKNLVAGYGDCTMTPDGEYTVELHNGCPADSMQIVNEWADDTHVLGLTKKGMKLYLSNEE</sequence>
<protein>
    <submittedName>
        <fullName evidence="1">Uncharacterized protein</fullName>
    </submittedName>
</protein>
<accession>A0A412IA91</accession>
<dbReference type="AlphaFoldDB" id="A0A412IA91"/>